<dbReference type="Pfam" id="PF01393">
    <property type="entry name" value="Chromo_shadow"/>
    <property type="match status" value="1"/>
</dbReference>
<dbReference type="InterPro" id="IPR017984">
    <property type="entry name" value="Chromo_dom_subgr"/>
</dbReference>
<proteinExistence type="predicted"/>
<comment type="subcellular location">
    <subcellularLocation>
        <location evidence="1">Nucleus</location>
    </subcellularLocation>
</comment>
<evidence type="ECO:0000256" key="3">
    <source>
        <dbReference type="ARBA" id="ARBA00023242"/>
    </source>
</evidence>
<dbReference type="CDD" id="cd00024">
    <property type="entry name" value="CD_CSD"/>
    <property type="match status" value="1"/>
</dbReference>
<dbReference type="GO" id="GO:0000792">
    <property type="term" value="C:heterochromatin"/>
    <property type="evidence" value="ECO:0007669"/>
    <property type="project" value="UniProtKB-ARBA"/>
</dbReference>
<evidence type="ECO:0000259" key="5">
    <source>
        <dbReference type="PROSITE" id="PS50013"/>
    </source>
</evidence>
<dbReference type="GO" id="GO:0005634">
    <property type="term" value="C:nucleus"/>
    <property type="evidence" value="ECO:0007669"/>
    <property type="project" value="UniProtKB-SubCell"/>
</dbReference>
<dbReference type="PRINTS" id="PR00504">
    <property type="entry name" value="CHROMODOMAIN"/>
</dbReference>
<evidence type="ECO:0000256" key="1">
    <source>
        <dbReference type="ARBA" id="ARBA00004123"/>
    </source>
</evidence>
<dbReference type="Proteomes" id="UP000294847">
    <property type="component" value="Chromosome 3"/>
</dbReference>
<dbReference type="InterPro" id="IPR016197">
    <property type="entry name" value="Chromo-like_dom_sf"/>
</dbReference>
<sequence>MPPAISDDDMSDGSNDLDVVPRRDKKAAHSDDEDDEDDFKEATNGAAVEEEEEEGDEGEEEEYVVENILSHRIDESDGKLRFEVKWEGFEKKSDRTWEPLENLQGSADEILDEYLQEHGTVAELYESFSKATKTKKRGRPSAGATPGSTKKSRKNGDHPLDSEPPESRKAVAWKPPSGSWEDQIDTVDMTRNDKGELIVWLGWKNGEKSQHKAQQAYTRAPQKMLKFYESKINFTSS</sequence>
<gene>
    <name evidence="6" type="ORF">PoMZ_04234</name>
</gene>
<accession>A0A4P7N9R9</accession>
<evidence type="ECO:0000256" key="4">
    <source>
        <dbReference type="SAM" id="MobiDB-lite"/>
    </source>
</evidence>
<keyword evidence="3" id="KW-0539">Nucleus</keyword>
<evidence type="ECO:0000313" key="6">
    <source>
        <dbReference type="EMBL" id="QBZ59273.1"/>
    </source>
</evidence>
<feature type="region of interest" description="Disordered" evidence="4">
    <location>
        <begin position="130"/>
        <end position="183"/>
    </location>
</feature>
<dbReference type="SMART" id="SM00300">
    <property type="entry name" value="ChSh"/>
    <property type="match status" value="1"/>
</dbReference>
<protein>
    <recommendedName>
        <fullName evidence="5">Chromo domain-containing protein</fullName>
    </recommendedName>
</protein>
<dbReference type="InterPro" id="IPR023780">
    <property type="entry name" value="Chromo_domain"/>
</dbReference>
<dbReference type="GO" id="GO:0006338">
    <property type="term" value="P:chromatin remodeling"/>
    <property type="evidence" value="ECO:0007669"/>
    <property type="project" value="UniProtKB-ARBA"/>
</dbReference>
<dbReference type="AlphaFoldDB" id="A0A4P7N9R9"/>
<evidence type="ECO:0000256" key="2">
    <source>
        <dbReference type="ARBA" id="ARBA00011353"/>
    </source>
</evidence>
<feature type="compositionally biased region" description="Acidic residues" evidence="4">
    <location>
        <begin position="48"/>
        <end position="62"/>
    </location>
</feature>
<dbReference type="PROSITE" id="PS50013">
    <property type="entry name" value="CHROMO_2"/>
    <property type="match status" value="1"/>
</dbReference>
<organism evidence="6 7">
    <name type="scientific">Pyricularia oryzae</name>
    <name type="common">Rice blast fungus</name>
    <name type="synonym">Magnaporthe oryzae</name>
    <dbReference type="NCBI Taxonomy" id="318829"/>
    <lineage>
        <taxon>Eukaryota</taxon>
        <taxon>Fungi</taxon>
        <taxon>Dikarya</taxon>
        <taxon>Ascomycota</taxon>
        <taxon>Pezizomycotina</taxon>
        <taxon>Sordariomycetes</taxon>
        <taxon>Sordariomycetidae</taxon>
        <taxon>Magnaporthales</taxon>
        <taxon>Pyriculariaceae</taxon>
        <taxon>Pyricularia</taxon>
    </lineage>
</organism>
<dbReference type="InterPro" id="IPR051219">
    <property type="entry name" value="Heterochromatin_chromo-domain"/>
</dbReference>
<feature type="compositionally biased region" description="Basic and acidic residues" evidence="4">
    <location>
        <begin position="154"/>
        <end position="169"/>
    </location>
</feature>
<reference evidence="6 7" key="1">
    <citation type="journal article" date="2019" name="Mol. Biol. Evol.">
        <title>Blast fungal genomes show frequent chromosomal changes, gene gains and losses, and effector gene turnover.</title>
        <authorList>
            <person name="Gomez Luciano L.B."/>
            <person name="Jason Tsai I."/>
            <person name="Chuma I."/>
            <person name="Tosa Y."/>
            <person name="Chen Y.H."/>
            <person name="Li J.Y."/>
            <person name="Li M.Y."/>
            <person name="Jade Lu M.Y."/>
            <person name="Nakayashiki H."/>
            <person name="Li W.H."/>
        </authorList>
    </citation>
    <scope>NUCLEOTIDE SEQUENCE [LARGE SCALE GENOMIC DNA]</scope>
    <source>
        <strain evidence="6">MZ5-1-6</strain>
    </source>
</reference>
<feature type="compositionally biased region" description="Acidic residues" evidence="4">
    <location>
        <begin position="1"/>
        <end position="11"/>
    </location>
</feature>
<dbReference type="Gene3D" id="2.40.50.40">
    <property type="match status" value="2"/>
</dbReference>
<feature type="domain" description="Chromo" evidence="5">
    <location>
        <begin position="63"/>
        <end position="126"/>
    </location>
</feature>
<dbReference type="InterPro" id="IPR008251">
    <property type="entry name" value="Chromo_shadow_dom"/>
</dbReference>
<dbReference type="SMART" id="SM00298">
    <property type="entry name" value="CHROMO"/>
    <property type="match status" value="1"/>
</dbReference>
<dbReference type="PANTHER" id="PTHR22812">
    <property type="entry name" value="CHROMOBOX PROTEIN"/>
    <property type="match status" value="1"/>
</dbReference>
<dbReference type="Pfam" id="PF00385">
    <property type="entry name" value="Chromo"/>
    <property type="match status" value="1"/>
</dbReference>
<feature type="region of interest" description="Disordered" evidence="4">
    <location>
        <begin position="1"/>
        <end position="62"/>
    </location>
</feature>
<dbReference type="SUPFAM" id="SSF54160">
    <property type="entry name" value="Chromo domain-like"/>
    <property type="match status" value="2"/>
</dbReference>
<name>A0A4P7N9R9_PYROR</name>
<dbReference type="InterPro" id="IPR000953">
    <property type="entry name" value="Chromo/chromo_shadow_dom"/>
</dbReference>
<dbReference type="InterPro" id="IPR023779">
    <property type="entry name" value="Chromodomain_CS"/>
</dbReference>
<comment type="subunit">
    <text evidence="2">Component of the NuA4 histone acetyltransferase complex.</text>
</comment>
<evidence type="ECO:0000313" key="7">
    <source>
        <dbReference type="Proteomes" id="UP000294847"/>
    </source>
</evidence>
<feature type="compositionally biased region" description="Basic and acidic residues" evidence="4">
    <location>
        <begin position="19"/>
        <end position="30"/>
    </location>
</feature>
<dbReference type="EMBL" id="CP034206">
    <property type="protein sequence ID" value="QBZ59273.1"/>
    <property type="molecule type" value="Genomic_DNA"/>
</dbReference>
<dbReference type="PROSITE" id="PS00598">
    <property type="entry name" value="CHROMO_1"/>
    <property type="match status" value="1"/>
</dbReference>